<reference evidence="9 10" key="1">
    <citation type="submission" date="2018-05" db="EMBL/GenBank/DDBJ databases">
        <title>Mucilaginibacter hurinus sp. nov., isolated from briquette warehouse soil.</title>
        <authorList>
            <person name="Choi L."/>
        </authorList>
    </citation>
    <scope>NUCLEOTIDE SEQUENCE [LARGE SCALE GENOMIC DNA]</scope>
    <source>
        <strain evidence="9 10">ZR32</strain>
    </source>
</reference>
<dbReference type="Pfam" id="PF13426">
    <property type="entry name" value="PAS_9"/>
    <property type="match status" value="1"/>
</dbReference>
<dbReference type="CDD" id="cd00075">
    <property type="entry name" value="HATPase"/>
    <property type="match status" value="1"/>
</dbReference>
<evidence type="ECO:0000256" key="4">
    <source>
        <dbReference type="ARBA" id="ARBA00022679"/>
    </source>
</evidence>
<dbReference type="Gene3D" id="3.30.565.10">
    <property type="entry name" value="Histidine kinase-like ATPase, C-terminal domain"/>
    <property type="match status" value="1"/>
</dbReference>
<sequence>MIKPIPGEEYRDIFYNTSAAMLVIAPDGPVYTILDVNQAYLNSTNTTRETLVGKSVFGAFPANPTDAESKNIERTIDSFEQAINTKKAHTMYNYRYDIPIRGTDAFEERYWTTSNTPILDPEGNVKYFLHSPANVTELYKLGERENKAKEEQQKLLTLVANSVDLMSILNMDGTNSYINEAGRNMLGFESEEEVATTPIADLHHPDDFAYVQREVLPNVIREGRWTGIMKVRHLKTGEIFPVFNSCIRIDDPETGTPMAVGAVMRDMRPEIAAKQALADSEHLLRNITTAAPTGLWMADENGKINYVNQTWLDWTGLTYEDCTAGRWVDAVVAEDKANAAEAFTSSIANRVLYQSEFRINHVDGTVHWCIANGSPQYRTDGTFAGYIGACVDITVQKQLQQQKDDFIGIASHELKTPVTSVKAYTQVLERMLLKKGETVEASMISRMDLQLNRLTSLIGDLLDVTKINTGKLQFNDREFDFNEHVKELIEDLQRTTEKHTLIEDLKPTGMVYGDKERIGQVITNLVTNAIKYSPNAGKIIIHSAIENNEVTLCVQDFGIGIPQENLGQVFEQFYRVSGTMQHTFPGLGLGLYISSEIIKREGGRIWVTSKVGEGSTFCFALPIANPDR</sequence>
<dbReference type="Pfam" id="PF02518">
    <property type="entry name" value="HATPase_c"/>
    <property type="match status" value="1"/>
</dbReference>
<evidence type="ECO:0000313" key="9">
    <source>
        <dbReference type="EMBL" id="RCH53870.1"/>
    </source>
</evidence>
<evidence type="ECO:0000256" key="1">
    <source>
        <dbReference type="ARBA" id="ARBA00000085"/>
    </source>
</evidence>
<feature type="domain" description="PAC" evidence="8">
    <location>
        <begin position="353"/>
        <end position="405"/>
    </location>
</feature>
<gene>
    <name evidence="9" type="ORF">DJ568_15125</name>
</gene>
<dbReference type="InterPro" id="IPR013655">
    <property type="entry name" value="PAS_fold_3"/>
</dbReference>
<dbReference type="SMART" id="SM00387">
    <property type="entry name" value="HATPase_c"/>
    <property type="match status" value="1"/>
</dbReference>
<dbReference type="PANTHER" id="PTHR43304:SF1">
    <property type="entry name" value="PAC DOMAIN-CONTAINING PROTEIN"/>
    <property type="match status" value="1"/>
</dbReference>
<dbReference type="SMART" id="SM00091">
    <property type="entry name" value="PAS"/>
    <property type="match status" value="3"/>
</dbReference>
<keyword evidence="10" id="KW-1185">Reference proteome</keyword>
<organism evidence="9 10">
    <name type="scientific">Mucilaginibacter hurinus</name>
    <dbReference type="NCBI Taxonomy" id="2201324"/>
    <lineage>
        <taxon>Bacteria</taxon>
        <taxon>Pseudomonadati</taxon>
        <taxon>Bacteroidota</taxon>
        <taxon>Sphingobacteriia</taxon>
        <taxon>Sphingobacteriales</taxon>
        <taxon>Sphingobacteriaceae</taxon>
        <taxon>Mucilaginibacter</taxon>
    </lineage>
</organism>
<comment type="caution">
    <text evidence="9">The sequence shown here is derived from an EMBL/GenBank/DDBJ whole genome shotgun (WGS) entry which is preliminary data.</text>
</comment>
<dbReference type="Pfam" id="PF08447">
    <property type="entry name" value="PAS_3"/>
    <property type="match status" value="1"/>
</dbReference>
<dbReference type="FunFam" id="3.30.565.10:FF:000006">
    <property type="entry name" value="Sensor histidine kinase WalK"/>
    <property type="match status" value="1"/>
</dbReference>
<dbReference type="InterPro" id="IPR036097">
    <property type="entry name" value="HisK_dim/P_sf"/>
</dbReference>
<dbReference type="SUPFAM" id="SSF47384">
    <property type="entry name" value="Homodimeric domain of signal transducing histidine kinase"/>
    <property type="match status" value="1"/>
</dbReference>
<proteinExistence type="predicted"/>
<comment type="catalytic activity">
    <reaction evidence="1">
        <text>ATP + protein L-histidine = ADP + protein N-phospho-L-histidine.</text>
        <dbReference type="EC" id="2.7.13.3"/>
    </reaction>
</comment>
<evidence type="ECO:0000259" key="7">
    <source>
        <dbReference type="PROSITE" id="PS50112"/>
    </source>
</evidence>
<feature type="domain" description="PAS" evidence="7">
    <location>
        <begin position="151"/>
        <end position="223"/>
    </location>
</feature>
<dbReference type="InterPro" id="IPR004358">
    <property type="entry name" value="Sig_transdc_His_kin-like_C"/>
</dbReference>
<dbReference type="RefSeq" id="WP_114006135.1">
    <property type="nucleotide sequence ID" value="NZ_QGDC01000009.1"/>
</dbReference>
<dbReference type="PRINTS" id="PR00344">
    <property type="entry name" value="BCTRLSENSOR"/>
</dbReference>
<evidence type="ECO:0000256" key="3">
    <source>
        <dbReference type="ARBA" id="ARBA00022553"/>
    </source>
</evidence>
<feature type="domain" description="Histidine kinase" evidence="6">
    <location>
        <begin position="409"/>
        <end position="625"/>
    </location>
</feature>
<dbReference type="PANTHER" id="PTHR43304">
    <property type="entry name" value="PHYTOCHROME-LIKE PROTEIN CPH1"/>
    <property type="match status" value="1"/>
</dbReference>
<dbReference type="SUPFAM" id="SSF55785">
    <property type="entry name" value="PYP-like sensor domain (PAS domain)"/>
    <property type="match status" value="3"/>
</dbReference>
<dbReference type="Proteomes" id="UP000253209">
    <property type="component" value="Unassembled WGS sequence"/>
</dbReference>
<dbReference type="InterPro" id="IPR003594">
    <property type="entry name" value="HATPase_dom"/>
</dbReference>
<dbReference type="SUPFAM" id="SSF55874">
    <property type="entry name" value="ATPase domain of HSP90 chaperone/DNA topoisomerase II/histidine kinase"/>
    <property type="match status" value="1"/>
</dbReference>
<evidence type="ECO:0000256" key="5">
    <source>
        <dbReference type="ARBA" id="ARBA00022777"/>
    </source>
</evidence>
<feature type="domain" description="PAS" evidence="7">
    <location>
        <begin position="280"/>
        <end position="350"/>
    </location>
</feature>
<dbReference type="NCBIfam" id="TIGR00229">
    <property type="entry name" value="sensory_box"/>
    <property type="match status" value="2"/>
</dbReference>
<protein>
    <recommendedName>
        <fullName evidence="2">histidine kinase</fullName>
        <ecNumber evidence="2">2.7.13.3</ecNumber>
    </recommendedName>
</protein>
<name>A0A367GKM3_9SPHI</name>
<dbReference type="InterPro" id="IPR000700">
    <property type="entry name" value="PAS-assoc_C"/>
</dbReference>
<dbReference type="InterPro" id="IPR035965">
    <property type="entry name" value="PAS-like_dom_sf"/>
</dbReference>
<dbReference type="InterPro" id="IPR001610">
    <property type="entry name" value="PAC"/>
</dbReference>
<dbReference type="GO" id="GO:0006355">
    <property type="term" value="P:regulation of DNA-templated transcription"/>
    <property type="evidence" value="ECO:0007669"/>
    <property type="project" value="InterPro"/>
</dbReference>
<dbReference type="CDD" id="cd00130">
    <property type="entry name" value="PAS"/>
    <property type="match status" value="3"/>
</dbReference>
<dbReference type="InterPro" id="IPR052162">
    <property type="entry name" value="Sensor_kinase/Photoreceptor"/>
</dbReference>
<dbReference type="GO" id="GO:0000155">
    <property type="term" value="F:phosphorelay sensor kinase activity"/>
    <property type="evidence" value="ECO:0007669"/>
    <property type="project" value="InterPro"/>
</dbReference>
<dbReference type="InterPro" id="IPR036890">
    <property type="entry name" value="HATPase_C_sf"/>
</dbReference>
<accession>A0A367GKM3</accession>
<keyword evidence="4" id="KW-0808">Transferase</keyword>
<dbReference type="Gene3D" id="1.10.287.130">
    <property type="match status" value="1"/>
</dbReference>
<dbReference type="PROSITE" id="PS50109">
    <property type="entry name" value="HIS_KIN"/>
    <property type="match status" value="1"/>
</dbReference>
<dbReference type="SMART" id="SM00086">
    <property type="entry name" value="PAC"/>
    <property type="match status" value="2"/>
</dbReference>
<dbReference type="SMART" id="SM00388">
    <property type="entry name" value="HisKA"/>
    <property type="match status" value="1"/>
</dbReference>
<evidence type="ECO:0000256" key="2">
    <source>
        <dbReference type="ARBA" id="ARBA00012438"/>
    </source>
</evidence>
<keyword evidence="5" id="KW-0418">Kinase</keyword>
<dbReference type="PROSITE" id="PS50112">
    <property type="entry name" value="PAS"/>
    <property type="match status" value="2"/>
</dbReference>
<dbReference type="EMBL" id="QGDC01000009">
    <property type="protein sequence ID" value="RCH53870.1"/>
    <property type="molecule type" value="Genomic_DNA"/>
</dbReference>
<dbReference type="InterPro" id="IPR003661">
    <property type="entry name" value="HisK_dim/P_dom"/>
</dbReference>
<dbReference type="OrthoDB" id="9813151at2"/>
<dbReference type="Gene3D" id="3.30.450.20">
    <property type="entry name" value="PAS domain"/>
    <property type="match status" value="3"/>
</dbReference>
<dbReference type="AlphaFoldDB" id="A0A367GKM3"/>
<dbReference type="InterPro" id="IPR000014">
    <property type="entry name" value="PAS"/>
</dbReference>
<dbReference type="CDD" id="cd00082">
    <property type="entry name" value="HisKA"/>
    <property type="match status" value="1"/>
</dbReference>
<dbReference type="InterPro" id="IPR013767">
    <property type="entry name" value="PAS_fold"/>
</dbReference>
<keyword evidence="3" id="KW-0597">Phosphoprotein</keyword>
<dbReference type="InterPro" id="IPR005467">
    <property type="entry name" value="His_kinase_dom"/>
</dbReference>
<dbReference type="Pfam" id="PF00512">
    <property type="entry name" value="HisKA"/>
    <property type="match status" value="1"/>
</dbReference>
<dbReference type="PROSITE" id="PS50113">
    <property type="entry name" value="PAC"/>
    <property type="match status" value="1"/>
</dbReference>
<evidence type="ECO:0000259" key="8">
    <source>
        <dbReference type="PROSITE" id="PS50113"/>
    </source>
</evidence>
<dbReference type="Pfam" id="PF00989">
    <property type="entry name" value="PAS"/>
    <property type="match status" value="1"/>
</dbReference>
<evidence type="ECO:0000313" key="10">
    <source>
        <dbReference type="Proteomes" id="UP000253209"/>
    </source>
</evidence>
<evidence type="ECO:0000259" key="6">
    <source>
        <dbReference type="PROSITE" id="PS50109"/>
    </source>
</evidence>
<dbReference type="EC" id="2.7.13.3" evidence="2"/>